<keyword evidence="11 12" id="KW-0472">Membrane</keyword>
<dbReference type="FunFam" id="1.10.357.140:FF:000002">
    <property type="entry name" value="4-hydroxybenzoate octaprenyltransferase"/>
    <property type="match status" value="1"/>
</dbReference>
<comment type="function">
    <text evidence="12">Catalyzes the prenylation of para-hydroxybenzoate (PHB) with an all-trans polyprenyl group. Mediates the second step in the final reaction sequence of ubiquinone-8 (UQ-8) biosynthesis, which is the condensation of the polyisoprenoid side chain with PHB, generating the first membrane-bound Q intermediate 3-octaprenyl-4-hydroxybenzoate.</text>
</comment>
<comment type="pathway">
    <text evidence="12">Cofactor biosynthesis; ubiquinone biosynthesis.</text>
</comment>
<dbReference type="InterPro" id="IPR030470">
    <property type="entry name" value="UbiA_prenylTrfase_CS"/>
</dbReference>
<dbReference type="Proteomes" id="UP000244571">
    <property type="component" value="Chromosome"/>
</dbReference>
<evidence type="ECO:0000256" key="6">
    <source>
        <dbReference type="ARBA" id="ARBA00022679"/>
    </source>
</evidence>
<evidence type="ECO:0000256" key="5">
    <source>
        <dbReference type="ARBA" id="ARBA00022519"/>
    </source>
</evidence>
<evidence type="ECO:0000256" key="13">
    <source>
        <dbReference type="NCBIfam" id="TIGR01474"/>
    </source>
</evidence>
<dbReference type="Gene3D" id="1.10.357.140">
    <property type="entry name" value="UbiA prenyltransferase"/>
    <property type="match status" value="1"/>
</dbReference>
<keyword evidence="6 12" id="KW-0808">Transferase</keyword>
<keyword evidence="7 12" id="KW-0831">Ubiquinone biosynthesis</keyword>
<proteinExistence type="inferred from homology"/>
<evidence type="ECO:0000256" key="2">
    <source>
        <dbReference type="ARBA" id="ARBA00004141"/>
    </source>
</evidence>
<dbReference type="GO" id="GO:0005886">
    <property type="term" value="C:plasma membrane"/>
    <property type="evidence" value="ECO:0007669"/>
    <property type="project" value="UniProtKB-SubCell"/>
</dbReference>
<feature type="transmembrane region" description="Helical" evidence="12">
    <location>
        <begin position="204"/>
        <end position="223"/>
    </location>
</feature>
<dbReference type="PANTHER" id="PTHR11048">
    <property type="entry name" value="PRENYLTRANSFERASES"/>
    <property type="match status" value="1"/>
</dbReference>
<keyword evidence="5 12" id="KW-0997">Cell inner membrane</keyword>
<dbReference type="InterPro" id="IPR044878">
    <property type="entry name" value="UbiA_sf"/>
</dbReference>
<dbReference type="Gene3D" id="1.20.120.1780">
    <property type="entry name" value="UbiA prenyltransferase"/>
    <property type="match status" value="1"/>
</dbReference>
<keyword evidence="8 12" id="KW-0812">Transmembrane</keyword>
<comment type="cofactor">
    <cofactor evidence="1 12">
        <name>Mg(2+)</name>
        <dbReference type="ChEBI" id="CHEBI:18420"/>
    </cofactor>
</comment>
<comment type="similarity">
    <text evidence="3 12">Belongs to the UbiA prenyltransferase family.</text>
</comment>
<dbReference type="InterPro" id="IPR006370">
    <property type="entry name" value="HB_polyprenyltransferase-like"/>
</dbReference>
<feature type="transmembrane region" description="Helical" evidence="12">
    <location>
        <begin position="90"/>
        <end position="107"/>
    </location>
</feature>
<evidence type="ECO:0000313" key="14">
    <source>
        <dbReference type="EMBL" id="AWB35658.1"/>
    </source>
</evidence>
<evidence type="ECO:0000313" key="15">
    <source>
        <dbReference type="Proteomes" id="UP000244571"/>
    </source>
</evidence>
<sequence>MHRLGLYARLVRIDKPIGTLLLLWPTLWALWMASEGVPSLHFLVIFVAGTFLMRSAGCAINDYFDRDFDLHVERTQHRVLTTGQIKPKEALYVAAGLALCAFALVLTLNALTIALSFLALFIAATYPLMKRIFGVPQAYLGIAFGFGMPMAFAAVNAEVPAIAWIMLVANLFWAVAYDTEYAMVDKEDDIRLGLKTAAITFGRFDVLFIGVCYAMTLALMGWVGVLLSYGWPFVLGLVTAGAIACVHLYWIRGRDRAACFRAFRHNNWFGAALFAGVALEYLNV</sequence>
<dbReference type="OrthoDB" id="9782418at2"/>
<evidence type="ECO:0000256" key="1">
    <source>
        <dbReference type="ARBA" id="ARBA00001946"/>
    </source>
</evidence>
<evidence type="ECO:0000256" key="8">
    <source>
        <dbReference type="ARBA" id="ARBA00022692"/>
    </source>
</evidence>
<dbReference type="UniPathway" id="UPA00232"/>
<organism evidence="14 15">
    <name type="scientific">Orrella marina</name>
    <dbReference type="NCBI Taxonomy" id="2163011"/>
    <lineage>
        <taxon>Bacteria</taxon>
        <taxon>Pseudomonadati</taxon>
        <taxon>Pseudomonadota</taxon>
        <taxon>Betaproteobacteria</taxon>
        <taxon>Burkholderiales</taxon>
        <taxon>Alcaligenaceae</taxon>
        <taxon>Orrella</taxon>
    </lineage>
</organism>
<keyword evidence="15" id="KW-1185">Reference proteome</keyword>
<gene>
    <name evidence="12" type="primary">ubiA</name>
    <name evidence="14" type="ORF">DBV39_05510</name>
</gene>
<dbReference type="PANTHER" id="PTHR11048:SF28">
    <property type="entry name" value="4-HYDROXYBENZOATE POLYPRENYLTRANSFERASE, MITOCHONDRIAL"/>
    <property type="match status" value="1"/>
</dbReference>
<comment type="subcellular location">
    <subcellularLocation>
        <location evidence="12">Cell inner membrane</location>
        <topology evidence="12">Multi-pass membrane protein</topology>
    </subcellularLocation>
    <subcellularLocation>
        <location evidence="2">Membrane</location>
        <topology evidence="2">Multi-pass membrane protein</topology>
    </subcellularLocation>
</comment>
<evidence type="ECO:0000256" key="11">
    <source>
        <dbReference type="ARBA" id="ARBA00023136"/>
    </source>
</evidence>
<dbReference type="PROSITE" id="PS00943">
    <property type="entry name" value="UBIA"/>
    <property type="match status" value="1"/>
</dbReference>
<reference evidence="14 15" key="1">
    <citation type="submission" date="2018-04" db="EMBL/GenBank/DDBJ databases">
        <title>Bordetella sp. HZ20 isolated from seawater.</title>
        <authorList>
            <person name="Sun C."/>
        </authorList>
    </citation>
    <scope>NUCLEOTIDE SEQUENCE [LARGE SCALE GENOMIC DNA]</scope>
    <source>
        <strain evidence="14 15">HZ20</strain>
    </source>
</reference>
<keyword evidence="10 12" id="KW-1133">Transmembrane helix</keyword>
<dbReference type="FunFam" id="1.20.120.1780:FF:000001">
    <property type="entry name" value="4-hydroxybenzoate octaprenyltransferase"/>
    <property type="match status" value="1"/>
</dbReference>
<evidence type="ECO:0000256" key="12">
    <source>
        <dbReference type="HAMAP-Rule" id="MF_01635"/>
    </source>
</evidence>
<feature type="transmembrane region" description="Helical" evidence="12">
    <location>
        <begin position="229"/>
        <end position="251"/>
    </location>
</feature>
<feature type="transmembrane region" description="Helical" evidence="12">
    <location>
        <begin position="138"/>
        <end position="155"/>
    </location>
</feature>
<evidence type="ECO:0000256" key="10">
    <source>
        <dbReference type="ARBA" id="ARBA00022989"/>
    </source>
</evidence>
<dbReference type="KEGG" id="boz:DBV39_05510"/>
<dbReference type="InterPro" id="IPR039653">
    <property type="entry name" value="Prenyltransferase"/>
</dbReference>
<evidence type="ECO:0000256" key="9">
    <source>
        <dbReference type="ARBA" id="ARBA00022842"/>
    </source>
</evidence>
<dbReference type="EMBL" id="CP028901">
    <property type="protein sequence ID" value="AWB35658.1"/>
    <property type="molecule type" value="Genomic_DNA"/>
</dbReference>
<dbReference type="HAMAP" id="MF_01635">
    <property type="entry name" value="UbiA"/>
    <property type="match status" value="1"/>
</dbReference>
<dbReference type="GO" id="GO:0008412">
    <property type="term" value="F:4-hydroxybenzoate polyprenyltransferase activity"/>
    <property type="evidence" value="ECO:0007669"/>
    <property type="project" value="UniProtKB-UniRule"/>
</dbReference>
<protein>
    <recommendedName>
        <fullName evidence="12 13">4-hydroxybenzoate octaprenyltransferase</fullName>
        <ecNumber evidence="12 13">2.5.1.39</ecNumber>
    </recommendedName>
    <alternativeName>
        <fullName evidence="12">4-HB polyprenyltransferase</fullName>
    </alternativeName>
</protein>
<dbReference type="InterPro" id="IPR000537">
    <property type="entry name" value="UbiA_prenyltransferase"/>
</dbReference>
<feature type="transmembrane region" description="Helical" evidence="12">
    <location>
        <begin position="161"/>
        <end position="183"/>
    </location>
</feature>
<name>A0A2R4XPH2_9BURK</name>
<evidence type="ECO:0000256" key="3">
    <source>
        <dbReference type="ARBA" id="ARBA00005985"/>
    </source>
</evidence>
<feature type="transmembrane region" description="Helical" evidence="12">
    <location>
        <begin position="16"/>
        <end position="34"/>
    </location>
</feature>
<accession>A0A2R4XPH2</accession>
<evidence type="ECO:0000256" key="4">
    <source>
        <dbReference type="ARBA" id="ARBA00022475"/>
    </source>
</evidence>
<dbReference type="AlphaFoldDB" id="A0A2R4XPH2"/>
<keyword evidence="9 12" id="KW-0460">Magnesium</keyword>
<dbReference type="EC" id="2.5.1.39" evidence="12 13"/>
<dbReference type="NCBIfam" id="TIGR01474">
    <property type="entry name" value="ubiA_proteo"/>
    <property type="match status" value="1"/>
</dbReference>
<dbReference type="CDD" id="cd13959">
    <property type="entry name" value="PT_UbiA_COQ2"/>
    <property type="match status" value="1"/>
</dbReference>
<dbReference type="GO" id="GO:0006744">
    <property type="term" value="P:ubiquinone biosynthetic process"/>
    <property type="evidence" value="ECO:0007669"/>
    <property type="project" value="UniProtKB-UniRule"/>
</dbReference>
<keyword evidence="4 12" id="KW-1003">Cell membrane</keyword>
<evidence type="ECO:0000256" key="7">
    <source>
        <dbReference type="ARBA" id="ARBA00022688"/>
    </source>
</evidence>
<dbReference type="Pfam" id="PF01040">
    <property type="entry name" value="UbiA"/>
    <property type="match status" value="1"/>
</dbReference>
<comment type="catalytic activity">
    <reaction evidence="12">
        <text>all-trans-octaprenyl diphosphate + 4-hydroxybenzoate = 4-hydroxy-3-(all-trans-octaprenyl)benzoate + diphosphate</text>
        <dbReference type="Rhea" id="RHEA:27782"/>
        <dbReference type="ChEBI" id="CHEBI:1617"/>
        <dbReference type="ChEBI" id="CHEBI:17879"/>
        <dbReference type="ChEBI" id="CHEBI:33019"/>
        <dbReference type="ChEBI" id="CHEBI:57711"/>
        <dbReference type="EC" id="2.5.1.39"/>
    </reaction>
</comment>